<sequence>MLEILVGIYAIYTLLELVLHGLELSFVKKRMSGEAVILSQQQFIASANASIAKLKFKLFSLCYAFLLLVFWLFWGLGALRQLFEVSIDLSGILAQMLYFSLFLVVSELLSLPLEIYEKFVLDKKLGFSNIKAPLFISDFIKKLVLVAIFAALGAGLFMLCYDFLGPFWWLWAWALAFGIILLVNLIYPTIIAPIFNKTKPLENSELKASIENLLDSCGFKSSGVFIMDASKRDNRLNAYFGGLGASKRVVLFDTLINKLSQAEIIAVLAHELGHFKHKDIIKNIVFMGVMLFVFFGILGALNASVYGVLGLGSGSLALLVFFMLFSPVLGAIFMPVMSAFSRSHEFGADSFAAKNSAKADMINALKKLGSENKAFPLSHPLYSAIYHSHPSLKERISALENL</sequence>
<evidence type="ECO:0000256" key="1">
    <source>
        <dbReference type="ARBA" id="ARBA00022670"/>
    </source>
</evidence>
<reference evidence="10 11" key="1">
    <citation type="submission" date="2023-06" db="EMBL/GenBank/DDBJ databases">
        <title>Campylobacter magnum sp. nov., isolated from cecal contents of domestic pigs (Sus scrofa domesticus).</title>
        <authorList>
            <person name="Papic B."/>
            <person name="Gruntar I."/>
        </authorList>
    </citation>
    <scope>NUCLEOTIDE SEQUENCE [LARGE SCALE GENOMIC DNA]</scope>
    <source>
        <strain evidence="11">34484-21</strain>
    </source>
</reference>
<gene>
    <name evidence="10" type="ORF">Q2362_03340</name>
</gene>
<dbReference type="InterPro" id="IPR027057">
    <property type="entry name" value="CAXX_Prtase_1"/>
</dbReference>
<feature type="transmembrane region" description="Helical" evidence="7">
    <location>
        <begin position="315"/>
        <end position="336"/>
    </location>
</feature>
<comment type="cofactor">
    <cofactor evidence="6">
        <name>Zn(2+)</name>
        <dbReference type="ChEBI" id="CHEBI:29105"/>
    </cofactor>
    <text evidence="6">Binds 1 zinc ion per subunit.</text>
</comment>
<evidence type="ECO:0000256" key="5">
    <source>
        <dbReference type="ARBA" id="ARBA00023049"/>
    </source>
</evidence>
<dbReference type="CDD" id="cd07343">
    <property type="entry name" value="M48A_Zmpste24p_like"/>
    <property type="match status" value="1"/>
</dbReference>
<evidence type="ECO:0000256" key="6">
    <source>
        <dbReference type="RuleBase" id="RU003983"/>
    </source>
</evidence>
<feature type="transmembrane region" description="Helical" evidence="7">
    <location>
        <begin position="284"/>
        <end position="309"/>
    </location>
</feature>
<evidence type="ECO:0000256" key="7">
    <source>
        <dbReference type="SAM" id="Phobius"/>
    </source>
</evidence>
<evidence type="ECO:0000256" key="3">
    <source>
        <dbReference type="ARBA" id="ARBA00022801"/>
    </source>
</evidence>
<dbReference type="Pfam" id="PF01435">
    <property type="entry name" value="Peptidase_M48"/>
    <property type="match status" value="1"/>
</dbReference>
<accession>A0ABT8T821</accession>
<keyword evidence="7" id="KW-1133">Transmembrane helix</keyword>
<comment type="similarity">
    <text evidence="6">Belongs to the peptidase M48 family.</text>
</comment>
<dbReference type="Gene3D" id="3.30.2010.10">
    <property type="entry name" value="Metalloproteases ('zincins'), catalytic domain"/>
    <property type="match status" value="1"/>
</dbReference>
<feature type="transmembrane region" description="Helical" evidence="7">
    <location>
        <begin position="58"/>
        <end position="76"/>
    </location>
</feature>
<feature type="domain" description="Peptidase M48" evidence="8">
    <location>
        <begin position="200"/>
        <end position="401"/>
    </location>
</feature>
<keyword evidence="7" id="KW-0472">Membrane</keyword>
<name>A0ABT8T821_9BACT</name>
<keyword evidence="2" id="KW-0479">Metal-binding</keyword>
<feature type="transmembrane region" description="Helical" evidence="7">
    <location>
        <begin position="6"/>
        <end position="27"/>
    </location>
</feature>
<dbReference type="Proteomes" id="UP001171111">
    <property type="component" value="Unassembled WGS sequence"/>
</dbReference>
<evidence type="ECO:0000259" key="8">
    <source>
        <dbReference type="Pfam" id="PF01435"/>
    </source>
</evidence>
<evidence type="ECO:0000313" key="10">
    <source>
        <dbReference type="EMBL" id="MDO2409133.1"/>
    </source>
</evidence>
<evidence type="ECO:0000256" key="2">
    <source>
        <dbReference type="ARBA" id="ARBA00022723"/>
    </source>
</evidence>
<dbReference type="InterPro" id="IPR001915">
    <property type="entry name" value="Peptidase_M48"/>
</dbReference>
<dbReference type="Pfam" id="PF16491">
    <property type="entry name" value="Peptidase_M48_N"/>
    <property type="match status" value="1"/>
</dbReference>
<dbReference type="PANTHER" id="PTHR10120">
    <property type="entry name" value="CAAX PRENYL PROTEASE 1"/>
    <property type="match status" value="1"/>
</dbReference>
<dbReference type="InterPro" id="IPR032456">
    <property type="entry name" value="Peptidase_M48_N"/>
</dbReference>
<keyword evidence="3 6" id="KW-0378">Hydrolase</keyword>
<feature type="transmembrane region" description="Helical" evidence="7">
    <location>
        <begin position="143"/>
        <end position="164"/>
    </location>
</feature>
<keyword evidence="4 6" id="KW-0862">Zinc</keyword>
<proteinExistence type="inferred from homology"/>
<keyword evidence="7" id="KW-0812">Transmembrane</keyword>
<keyword evidence="11" id="KW-1185">Reference proteome</keyword>
<evidence type="ECO:0000256" key="4">
    <source>
        <dbReference type="ARBA" id="ARBA00022833"/>
    </source>
</evidence>
<evidence type="ECO:0000313" key="11">
    <source>
        <dbReference type="Proteomes" id="UP001171111"/>
    </source>
</evidence>
<dbReference type="RefSeq" id="WP_302243960.1">
    <property type="nucleotide sequence ID" value="NZ_JAULJQ010000003.1"/>
</dbReference>
<feature type="transmembrane region" description="Helical" evidence="7">
    <location>
        <begin position="170"/>
        <end position="195"/>
    </location>
</feature>
<dbReference type="EMBL" id="JAULJQ010000003">
    <property type="protein sequence ID" value="MDO2409133.1"/>
    <property type="molecule type" value="Genomic_DNA"/>
</dbReference>
<keyword evidence="5 6" id="KW-0482">Metalloprotease</keyword>
<keyword evidence="1 6" id="KW-0645">Protease</keyword>
<feature type="domain" description="CAAX prenyl protease 1 N-terminal" evidence="9">
    <location>
        <begin position="37"/>
        <end position="197"/>
    </location>
</feature>
<organism evidence="10 11">
    <name type="scientific">Campylobacter magnus</name>
    <dbReference type="NCBI Taxonomy" id="3026462"/>
    <lineage>
        <taxon>Bacteria</taxon>
        <taxon>Pseudomonadati</taxon>
        <taxon>Campylobacterota</taxon>
        <taxon>Epsilonproteobacteria</taxon>
        <taxon>Campylobacterales</taxon>
        <taxon>Campylobacteraceae</taxon>
        <taxon>Campylobacter</taxon>
    </lineage>
</organism>
<protein>
    <submittedName>
        <fullName evidence="10">M48 family metallopeptidase</fullName>
    </submittedName>
</protein>
<evidence type="ECO:0000259" key="9">
    <source>
        <dbReference type="Pfam" id="PF16491"/>
    </source>
</evidence>
<comment type="caution">
    <text evidence="10">The sequence shown here is derived from an EMBL/GenBank/DDBJ whole genome shotgun (WGS) entry which is preliminary data.</text>
</comment>
<feature type="transmembrane region" description="Helical" evidence="7">
    <location>
        <begin position="96"/>
        <end position="116"/>
    </location>
</feature>